<dbReference type="GO" id="GO:0000785">
    <property type="term" value="C:chromatin"/>
    <property type="evidence" value="ECO:0007669"/>
    <property type="project" value="TreeGrafter"/>
</dbReference>
<reference evidence="10 11" key="1">
    <citation type="submission" date="2019-07" db="EMBL/GenBank/DDBJ databases">
        <authorList>
            <person name="Friedrich A."/>
            <person name="Schacherer J."/>
        </authorList>
    </citation>
    <scope>NUCLEOTIDE SEQUENCE [LARGE SCALE GENOMIC DNA]</scope>
</reference>
<keyword evidence="4 7" id="KW-0863">Zinc-finger</keyword>
<dbReference type="GO" id="GO:0000978">
    <property type="term" value="F:RNA polymerase II cis-regulatory region sequence-specific DNA binding"/>
    <property type="evidence" value="ECO:0007669"/>
    <property type="project" value="InterPro"/>
</dbReference>
<evidence type="ECO:0000259" key="9">
    <source>
        <dbReference type="PROSITE" id="PS50157"/>
    </source>
</evidence>
<proteinExistence type="predicted"/>
<evidence type="ECO:0000256" key="3">
    <source>
        <dbReference type="ARBA" id="ARBA00022737"/>
    </source>
</evidence>
<evidence type="ECO:0000313" key="11">
    <source>
        <dbReference type="Proteomes" id="UP000478008"/>
    </source>
</evidence>
<keyword evidence="11" id="KW-1185">Reference proteome</keyword>
<feature type="compositionally biased region" description="Polar residues" evidence="8">
    <location>
        <begin position="34"/>
        <end position="44"/>
    </location>
</feature>
<keyword evidence="2" id="KW-0479">Metal-binding</keyword>
<keyword evidence="3" id="KW-0677">Repeat</keyword>
<evidence type="ECO:0000313" key="10">
    <source>
        <dbReference type="EMBL" id="VUG18056.1"/>
    </source>
</evidence>
<evidence type="ECO:0000256" key="8">
    <source>
        <dbReference type="SAM" id="MobiDB-lite"/>
    </source>
</evidence>
<dbReference type="PROSITE" id="PS50157">
    <property type="entry name" value="ZINC_FINGER_C2H2_2"/>
    <property type="match status" value="2"/>
</dbReference>
<dbReference type="PANTHER" id="PTHR40626">
    <property type="entry name" value="MIP31509P"/>
    <property type="match status" value="1"/>
</dbReference>
<protein>
    <submittedName>
        <fullName evidence="10">DEBR0S3_01200g1_1</fullName>
    </submittedName>
</protein>
<dbReference type="AlphaFoldDB" id="A0A7D9CXT9"/>
<dbReference type="InterPro" id="IPR013087">
    <property type="entry name" value="Znf_C2H2_type"/>
</dbReference>
<evidence type="ECO:0000256" key="1">
    <source>
        <dbReference type="ARBA" id="ARBA00004123"/>
    </source>
</evidence>
<dbReference type="InterPro" id="IPR036236">
    <property type="entry name" value="Znf_C2H2_sf"/>
</dbReference>
<accession>A0A7D9CXT9</accession>
<dbReference type="Pfam" id="PF00096">
    <property type="entry name" value="zf-C2H2"/>
    <property type="match status" value="2"/>
</dbReference>
<feature type="compositionally biased region" description="Basic residues" evidence="8">
    <location>
        <begin position="15"/>
        <end position="32"/>
    </location>
</feature>
<dbReference type="GO" id="GO:0005634">
    <property type="term" value="C:nucleus"/>
    <property type="evidence" value="ECO:0007669"/>
    <property type="project" value="UniProtKB-SubCell"/>
</dbReference>
<dbReference type="FunFam" id="3.30.160.60:FF:002058">
    <property type="entry name" value="YML081W-like protein"/>
    <property type="match status" value="1"/>
</dbReference>
<dbReference type="PROSITE" id="PS00028">
    <property type="entry name" value="ZINC_FINGER_C2H2_1"/>
    <property type="match status" value="2"/>
</dbReference>
<keyword evidence="6" id="KW-0539">Nucleus</keyword>
<evidence type="ECO:0000256" key="4">
    <source>
        <dbReference type="ARBA" id="ARBA00022771"/>
    </source>
</evidence>
<evidence type="ECO:0000256" key="7">
    <source>
        <dbReference type="PROSITE-ProRule" id="PRU00042"/>
    </source>
</evidence>
<dbReference type="EMBL" id="CABFWN010000003">
    <property type="protein sequence ID" value="VUG18056.1"/>
    <property type="molecule type" value="Genomic_DNA"/>
</dbReference>
<name>A0A7D9CXT9_DEKBR</name>
<dbReference type="GO" id="GO:0008270">
    <property type="term" value="F:zinc ion binding"/>
    <property type="evidence" value="ECO:0007669"/>
    <property type="project" value="UniProtKB-KW"/>
</dbReference>
<dbReference type="Gene3D" id="3.30.160.60">
    <property type="entry name" value="Classic Zinc Finger"/>
    <property type="match status" value="2"/>
</dbReference>
<evidence type="ECO:0000256" key="5">
    <source>
        <dbReference type="ARBA" id="ARBA00022833"/>
    </source>
</evidence>
<dbReference type="FunFam" id="3.30.160.60:FF:000065">
    <property type="entry name" value="B-cell CLL/lymphoma 6, member B"/>
    <property type="match status" value="1"/>
</dbReference>
<keyword evidence="5" id="KW-0862">Zinc</keyword>
<feature type="region of interest" description="Disordered" evidence="8">
    <location>
        <begin position="1"/>
        <end position="52"/>
    </location>
</feature>
<feature type="domain" description="C2H2-type" evidence="9">
    <location>
        <begin position="77"/>
        <end position="105"/>
    </location>
</feature>
<dbReference type="GO" id="GO:0006351">
    <property type="term" value="P:DNA-templated transcription"/>
    <property type="evidence" value="ECO:0007669"/>
    <property type="project" value="InterPro"/>
</dbReference>
<organism evidence="10 11">
    <name type="scientific">Dekkera bruxellensis</name>
    <name type="common">Brettanomyces custersii</name>
    <dbReference type="NCBI Taxonomy" id="5007"/>
    <lineage>
        <taxon>Eukaryota</taxon>
        <taxon>Fungi</taxon>
        <taxon>Dikarya</taxon>
        <taxon>Ascomycota</taxon>
        <taxon>Saccharomycotina</taxon>
        <taxon>Pichiomycetes</taxon>
        <taxon>Pichiales</taxon>
        <taxon>Pichiaceae</taxon>
        <taxon>Brettanomyces</taxon>
    </lineage>
</organism>
<evidence type="ECO:0000256" key="6">
    <source>
        <dbReference type="ARBA" id="ARBA00023242"/>
    </source>
</evidence>
<evidence type="ECO:0000256" key="2">
    <source>
        <dbReference type="ARBA" id="ARBA00022723"/>
    </source>
</evidence>
<dbReference type="SUPFAM" id="SSF57667">
    <property type="entry name" value="beta-beta-alpha zinc fingers"/>
    <property type="match status" value="1"/>
</dbReference>
<dbReference type="InterPro" id="IPR051059">
    <property type="entry name" value="VerF-like"/>
</dbReference>
<comment type="subcellular location">
    <subcellularLocation>
        <location evidence="1">Nucleus</location>
    </subcellularLocation>
</comment>
<dbReference type="PANTHER" id="PTHR40626:SF13">
    <property type="entry name" value="RESPIRATION FACTOR 2-RELATED"/>
    <property type="match status" value="1"/>
</dbReference>
<feature type="domain" description="C2H2-type" evidence="9">
    <location>
        <begin position="49"/>
        <end position="76"/>
    </location>
</feature>
<dbReference type="Pfam" id="PF04082">
    <property type="entry name" value="Fungal_trans"/>
    <property type="match status" value="1"/>
</dbReference>
<dbReference type="CDD" id="cd12148">
    <property type="entry name" value="fungal_TF_MHR"/>
    <property type="match status" value="1"/>
</dbReference>
<sequence>MASPLLEKAPGIRPKAVKGSKRAVTSMKKRQASNKDSSTRDSPNPSRPHVCPTCTRAFARLEHLKRHERSHTNEKPFQCAACGRCFARRDLVLRHQQKLHSSLPTNDRANAPKKPRGLKIVPKEGQIISDYLNKNINIVKNNTSTKLPIPRKTKKLAEGVYLMEPINSNGKLVFNKEKVTRKKAKIEKMQYKTVSPKGTKLGLTSTAAMDAIHVPEAILHEVSNFEHQRHASFSAAASGSYTGFSAQQLHGQSIIPNNLNSVEQEAPSEVNFTSPLLKHQPDGHFEYVDFGSLENLELDGLNNNPNMGLDSNVNMPQLTTGSSEVFHPVDKLPYRSIFDTKISPIVTGATNKNLANTNINAGTGIDSSTGSSTGSSLPIQYSLSTQTPVSIGSMSSMQPKDIDHMPILDQLEQISGSAFNQAPSASVNGHVTNSETDDLLNEFINAPINTQFPQVSDSIGFGDNSSSSSALDVSKRTHSGQNLRKYFKSRQMDILRHDNTFPNVTSQIAGCRCSEDLRRYILNAYDLSETQFPQLDDMNRYLALYELKFDKYFPFIHIPSLNIEGHLDQIPLMLSMAAVGALYCFHARNSSTLFNFSRFLIHNFMESELKQHEFNHVPLHITQALLLHLFLGLFHNDVEVTRLSARQLGSLVSLVKATKLHMPLETFLLPPSLFADISTLNDGTATSQQLLEVCHDYFILAQSRIRTVHILYYLCTLFSCLTGEEIELGTEDIRCGSFCIYEDLWKAKSYNEWLNQLKQRNVRIDSKFALIRLSDGTNSYRDMWHDLTNLSLDGTVGLRGMLSLLMSVNGYINDEHTSIETSKEGLGAKIAKWRMDERPYIESLIKTWEACFVKNGGILVPRGQNLHTINMSAELKLILPLISFAKINKCVYISPVLSKMWTRDWNGMNEEIKKLAVDHEALRDSTSYSLDVINLWIDIISITNDAEKTSIRTPIFFLTCLFTSTLLISEYIYTIEVWANKYLGSPEGSGGLATADRVLWLRAETILKKVESNLLPPGANHTSYAEFLRVQANGALDVEQLDDGISKLALDSQSLSHVAEIIATGRLSARCLSLGVRILADAPVWPIALVFAEALKARATAIHEHLSTFTPKSNPSRNSE</sequence>
<dbReference type="Proteomes" id="UP000478008">
    <property type="component" value="Unassembled WGS sequence"/>
</dbReference>
<dbReference type="InterPro" id="IPR007219">
    <property type="entry name" value="XnlR_reg_dom"/>
</dbReference>
<dbReference type="GO" id="GO:0000981">
    <property type="term" value="F:DNA-binding transcription factor activity, RNA polymerase II-specific"/>
    <property type="evidence" value="ECO:0007669"/>
    <property type="project" value="InterPro"/>
</dbReference>
<gene>
    <name evidence="10" type="ORF">DEBR0S3_01200G</name>
</gene>
<dbReference type="SMART" id="SM00355">
    <property type="entry name" value="ZnF_C2H2"/>
    <property type="match status" value="2"/>
</dbReference>